<evidence type="ECO:0000313" key="2">
    <source>
        <dbReference type="Proteomes" id="UP000023435"/>
    </source>
</evidence>
<dbReference type="Pfam" id="PF04199">
    <property type="entry name" value="Cyclase"/>
    <property type="match status" value="1"/>
</dbReference>
<dbReference type="GO" id="GO:0019441">
    <property type="term" value="P:L-tryptophan catabolic process to kynurenine"/>
    <property type="evidence" value="ECO:0007669"/>
    <property type="project" value="InterPro"/>
</dbReference>
<dbReference type="EC" id="3.5.1.9" evidence="1"/>
<dbReference type="Gene3D" id="3.50.30.50">
    <property type="entry name" value="Putative cyclase"/>
    <property type="match status" value="1"/>
</dbReference>
<dbReference type="InterPro" id="IPR007325">
    <property type="entry name" value="KFase/CYL"/>
</dbReference>
<comment type="caution">
    <text evidence="1">The sequence shown here is derived from an EMBL/GenBank/DDBJ whole genome shotgun (WGS) entry which is preliminary data.</text>
</comment>
<keyword evidence="1" id="KW-0378">Hydrolase</keyword>
<dbReference type="PANTHER" id="PTHR31118">
    <property type="entry name" value="CYCLASE-LIKE PROTEIN 2"/>
    <property type="match status" value="1"/>
</dbReference>
<dbReference type="SUPFAM" id="SSF102198">
    <property type="entry name" value="Putative cyclase"/>
    <property type="match status" value="1"/>
</dbReference>
<proteinExistence type="predicted"/>
<keyword evidence="2" id="KW-1185">Reference proteome</keyword>
<name>A0A120AI45_9GAMM</name>
<gene>
    <name evidence="1" type="ORF">AZ78_4736</name>
</gene>
<organism evidence="1 2">
    <name type="scientific">Lysobacter capsici AZ78</name>
    <dbReference type="NCBI Taxonomy" id="1444315"/>
    <lineage>
        <taxon>Bacteria</taxon>
        <taxon>Pseudomonadati</taxon>
        <taxon>Pseudomonadota</taxon>
        <taxon>Gammaproteobacteria</taxon>
        <taxon>Lysobacterales</taxon>
        <taxon>Lysobacteraceae</taxon>
        <taxon>Lysobacter</taxon>
    </lineage>
</organism>
<dbReference type="EMBL" id="JAJA02000001">
    <property type="protein sequence ID" value="KWS07175.1"/>
    <property type="molecule type" value="Genomic_DNA"/>
</dbReference>
<dbReference type="InterPro" id="IPR037175">
    <property type="entry name" value="KFase_sf"/>
</dbReference>
<dbReference type="Proteomes" id="UP000023435">
    <property type="component" value="Unassembled WGS sequence"/>
</dbReference>
<accession>A0A120AI45</accession>
<reference evidence="1 2" key="1">
    <citation type="journal article" date="2014" name="Genome Announc.">
        <title>Draft Genome Sequence of Lysobacter capsici AZ78, a Bacterium Antagonistic to Plant-Pathogenic Oomycetes.</title>
        <authorList>
            <person name="Puopolo G."/>
            <person name="Sonego P."/>
            <person name="Engelen K."/>
            <person name="Pertot I."/>
        </authorList>
    </citation>
    <scope>NUCLEOTIDE SEQUENCE [LARGE SCALE GENOMIC DNA]</scope>
    <source>
        <strain evidence="1 2">AZ78</strain>
    </source>
</reference>
<sequence length="304" mass="33203">MSPTQHRVQFDFEIEFSNGGGLQGQGFRLDIDGDDIGDAELIDYIVRDLRLLMVGPARILNKTILVEAHKRTAGAIESGEIRYIDLSHTIEEGLVTYPGMPAAHICDYLSRERSRELYEEGTQFQIGRIDMVANTGTYIDCPSHRYEDGKDLSQIGPEDCADLDAIVVRVPASVRAIDDSHFRDLELRGRAVLVHTGWDVHFATPAYGVDHPFLTEAAARWLRDCGVKLVGIDSVNIDDTRGKSRPVHSTLLGAGILIVEHLRNLAALPDSGFSFSAVPPKVKGMGTFPVRALAKVAGAIASVG</sequence>
<evidence type="ECO:0000313" key="1">
    <source>
        <dbReference type="EMBL" id="KWS07175.1"/>
    </source>
</evidence>
<dbReference type="RefSeq" id="WP_036110583.1">
    <property type="nucleotide sequence ID" value="NZ_JAJA02000001.1"/>
</dbReference>
<protein>
    <submittedName>
        <fullName evidence="1">Kynurenine formamidase, bacterial</fullName>
        <ecNumber evidence="1">3.5.1.9</ecNumber>
    </submittedName>
</protein>
<dbReference type="OrthoDB" id="7067800at2"/>
<dbReference type="GO" id="GO:0004061">
    <property type="term" value="F:arylformamidase activity"/>
    <property type="evidence" value="ECO:0007669"/>
    <property type="project" value="UniProtKB-EC"/>
</dbReference>
<dbReference type="PANTHER" id="PTHR31118:SF32">
    <property type="entry name" value="KYNURENINE FORMAMIDASE"/>
    <property type="match status" value="1"/>
</dbReference>
<dbReference type="AlphaFoldDB" id="A0A120AI45"/>